<feature type="compositionally biased region" description="Basic residues" evidence="2">
    <location>
        <begin position="411"/>
        <end position="421"/>
    </location>
</feature>
<dbReference type="GO" id="GO:0000776">
    <property type="term" value="C:kinetochore"/>
    <property type="evidence" value="ECO:0007669"/>
    <property type="project" value="TreeGrafter"/>
</dbReference>
<dbReference type="GO" id="GO:0034501">
    <property type="term" value="P:protein localization to kinetochore"/>
    <property type="evidence" value="ECO:0007669"/>
    <property type="project" value="TreeGrafter"/>
</dbReference>
<dbReference type="InterPro" id="IPR013253">
    <property type="entry name" value="Spc7_domain"/>
</dbReference>
<keyword evidence="5" id="KW-1185">Reference proteome</keyword>
<feature type="compositionally biased region" description="Low complexity" evidence="2">
    <location>
        <begin position="235"/>
        <end position="247"/>
    </location>
</feature>
<dbReference type="Pfam" id="PF18210">
    <property type="entry name" value="Knl1_RWD_C"/>
    <property type="match status" value="1"/>
</dbReference>
<reference evidence="6" key="2">
    <citation type="submission" date="2020-04" db="EMBL/GenBank/DDBJ databases">
        <authorList>
            <consortium name="NCBI Genome Project"/>
        </authorList>
    </citation>
    <scope>NUCLEOTIDE SEQUENCE</scope>
    <source>
        <strain evidence="6">CBS 781.70</strain>
    </source>
</reference>
<gene>
    <name evidence="4 6" type="ORF">P152DRAFT_460467</name>
</gene>
<evidence type="ECO:0000259" key="3">
    <source>
        <dbReference type="SMART" id="SM00787"/>
    </source>
</evidence>
<feature type="compositionally biased region" description="Polar residues" evidence="2">
    <location>
        <begin position="377"/>
        <end position="387"/>
    </location>
</feature>
<feature type="region of interest" description="Disordered" evidence="2">
    <location>
        <begin position="296"/>
        <end position="337"/>
    </location>
</feature>
<dbReference type="PANTHER" id="PTHR28260">
    <property type="entry name" value="SPINDLE POLE BODY COMPONENT SPC105"/>
    <property type="match status" value="1"/>
</dbReference>
<dbReference type="PANTHER" id="PTHR28260:SF1">
    <property type="entry name" value="SPINDLE POLE BODY COMPONENT SPC105"/>
    <property type="match status" value="1"/>
</dbReference>
<feature type="region of interest" description="Disordered" evidence="2">
    <location>
        <begin position="1"/>
        <end position="272"/>
    </location>
</feature>
<reference evidence="4 6" key="1">
    <citation type="submission" date="2020-01" db="EMBL/GenBank/DDBJ databases">
        <authorList>
            <consortium name="DOE Joint Genome Institute"/>
            <person name="Haridas S."/>
            <person name="Albert R."/>
            <person name="Binder M."/>
            <person name="Bloem J."/>
            <person name="Labutti K."/>
            <person name="Salamov A."/>
            <person name="Andreopoulos B."/>
            <person name="Baker S.E."/>
            <person name="Barry K."/>
            <person name="Bills G."/>
            <person name="Bluhm B.H."/>
            <person name="Cannon C."/>
            <person name="Castanera R."/>
            <person name="Culley D.E."/>
            <person name="Daum C."/>
            <person name="Ezra D."/>
            <person name="Gonzalez J.B."/>
            <person name="Henrissat B."/>
            <person name="Kuo A."/>
            <person name="Liang C."/>
            <person name="Lipzen A."/>
            <person name="Lutzoni F."/>
            <person name="Magnuson J."/>
            <person name="Mondo S."/>
            <person name="Nolan M."/>
            <person name="Ohm R."/>
            <person name="Pangilinan J."/>
            <person name="Park H.-J."/>
            <person name="Ramirez L."/>
            <person name="Alfaro M."/>
            <person name="Sun H."/>
            <person name="Tritt A."/>
            <person name="Yoshinaga Y."/>
            <person name="Zwiers L.-H."/>
            <person name="Turgeon B.G."/>
            <person name="Goodwin S.B."/>
            <person name="Spatafora J.W."/>
            <person name="Crous P.W."/>
            <person name="Grigoriev I.V."/>
        </authorList>
    </citation>
    <scope>NUCLEOTIDE SEQUENCE</scope>
    <source>
        <strain evidence="4 6">CBS 781.70</strain>
    </source>
</reference>
<dbReference type="GO" id="GO:0007094">
    <property type="term" value="P:mitotic spindle assembly checkpoint signaling"/>
    <property type="evidence" value="ECO:0007669"/>
    <property type="project" value="TreeGrafter"/>
</dbReference>
<dbReference type="Pfam" id="PF15402">
    <property type="entry name" value="MELT_2"/>
    <property type="match status" value="6"/>
</dbReference>
<name>A0A6G1FWU1_9PEZI</name>
<keyword evidence="1" id="KW-0175">Coiled coil</keyword>
<feature type="compositionally biased region" description="Low complexity" evidence="2">
    <location>
        <begin position="114"/>
        <end position="131"/>
    </location>
</feature>
<dbReference type="OrthoDB" id="5592879at2759"/>
<evidence type="ECO:0000256" key="2">
    <source>
        <dbReference type="SAM" id="MobiDB-lite"/>
    </source>
</evidence>
<dbReference type="GeneID" id="54420485"/>
<dbReference type="GO" id="GO:1990758">
    <property type="term" value="P:mitotic sister chromatid biorientation"/>
    <property type="evidence" value="ECO:0007669"/>
    <property type="project" value="TreeGrafter"/>
</dbReference>
<feature type="compositionally biased region" description="Polar residues" evidence="2">
    <location>
        <begin position="314"/>
        <end position="327"/>
    </location>
</feature>
<dbReference type="AlphaFoldDB" id="A0A6G1FWU1"/>
<dbReference type="EMBL" id="ML975166">
    <property type="protein sequence ID" value="KAF1810355.1"/>
    <property type="molecule type" value="Genomic_DNA"/>
</dbReference>
<feature type="coiled-coil region" evidence="1">
    <location>
        <begin position="909"/>
        <end position="996"/>
    </location>
</feature>
<dbReference type="RefSeq" id="XP_033531986.1">
    <property type="nucleotide sequence ID" value="XM_033679915.1"/>
</dbReference>
<feature type="region of interest" description="Disordered" evidence="2">
    <location>
        <begin position="541"/>
        <end position="734"/>
    </location>
</feature>
<evidence type="ECO:0000256" key="1">
    <source>
        <dbReference type="SAM" id="Coils"/>
    </source>
</evidence>
<dbReference type="InterPro" id="IPR033338">
    <property type="entry name" value="Spc105/Spc7"/>
</dbReference>
<feature type="compositionally biased region" description="Polar residues" evidence="2">
    <location>
        <begin position="614"/>
        <end position="627"/>
    </location>
</feature>
<evidence type="ECO:0000313" key="6">
    <source>
        <dbReference type="RefSeq" id="XP_033531986.1"/>
    </source>
</evidence>
<dbReference type="InterPro" id="IPR040850">
    <property type="entry name" value="Knl1_RWD_C"/>
</dbReference>
<feature type="compositionally biased region" description="Basic and acidic residues" evidence="2">
    <location>
        <begin position="1"/>
        <end position="11"/>
    </location>
</feature>
<feature type="region of interest" description="Disordered" evidence="2">
    <location>
        <begin position="377"/>
        <end position="423"/>
    </location>
</feature>
<sequence length="1236" mass="135673">MAAESDKENLLHDLLPTIDHAKSPRSTADPKAMGKRNRSKSIGPGGLDDVLLKPSTKDRRKSAFVPAVKSILASREDEAKRKEARRKSLANRRVSFAPEATLHTWDVIEYMRDATTSSSSSSPRRNASESPKNPRKTPKNGDPSPTAEDATAQSPSTPPKQAESPIPESSPANQRDMHQRKRRRVSRVPPEISSPSDAPSSSPASATSSAASDDIESSTGSNENTLSHADGPNNGTSPDGSTTSSSGRLEEALRQAATQAGTRGIECDENEEISMDLASEEVTAAFQPWLQFKAKAQAPRPDLDQENIDPFSPAISTRTVGSKTNQPMLPESEGSDEMSMDITQAVGGILSKRNVEDTEADDATMDFTTAVGGIKFSQNAQPASQRSGIKRRRSSVFPAPASVVDASGSPSRRKSLRRTSMNHRQSLGNLAIDDETMDLTESLGGIQEMIFKANSEPAATLDMTLGDDAMDFTMAVGGIKDVKATQLDAQIEDDEGDLEDMSMELTSNFGNIDQGKLAKASTPSTAPVVKRHGSEDQILPRIDEHQPKAAAPLNLTPSPPKRSPIKPSPKRQTTGIGGTPRKSPRRSGRLSIVPMTPEQTGASYEKDVRFSPRPQKQTNEGPESQPKTPVKMEVPDAPQQQNPSPRVKESPYWLQPDTTPKANNLSQSIKSLSTPRKQVRTPVLKSTSTPKSPAQRSPVKSFTPKQTTPGKGPKKNVTISEPVPRASPVKDDTSVDEHLSLKEFLRLTNIRFLDLTTTKRRHTGAPSALTKQFLQEESADDDSHRIENAAVAGACTVPLLSLFQHSCHEMKHYISGGKDEVRMIENEAVENQPPLFKEYISAPPGERMIMDNQFKNMKSNARLQSKAGWYSWRMQLLTELTKGLKQSSLDLDEDDNALQTQEELMKSILPGLLQRNDELQKRLGRLQEHAANFNEEDQDELEAARLRLQSADEEIAQKKRLLSELQQSMHEKEQAIADLRDRKEESSEAIKAAERVREECRGWSADEVGMLKAKVDAVGLKTGWTITSANADPHTLTMTYKSELELFLHPAAFLGGMEDPMAGNQPISLGYIGDNHALRKPQPLTTSKRFFLQLLQAHLHSIPQYQTSVPDLLRTVSSGWDCADSVANAVRLLRQLCITEEAILSDERLSIKVNMVLPNLQTKVRPVIVITAHISDGHVEVFSDVTASVVYGEKYDESKMGEFLKVHMGSRLDAGSSWAESVLDLKRRLIKRGRKG</sequence>
<dbReference type="SMART" id="SM00787">
    <property type="entry name" value="Spc7"/>
    <property type="match status" value="1"/>
</dbReference>
<evidence type="ECO:0000313" key="5">
    <source>
        <dbReference type="Proteomes" id="UP000504638"/>
    </source>
</evidence>
<dbReference type="SMART" id="SM01315">
    <property type="entry name" value="Spc7_N"/>
    <property type="match status" value="1"/>
</dbReference>
<reference evidence="6" key="3">
    <citation type="submission" date="2025-04" db="UniProtKB">
        <authorList>
            <consortium name="RefSeq"/>
        </authorList>
    </citation>
    <scope>IDENTIFICATION</scope>
    <source>
        <strain evidence="6">CBS 781.70</strain>
    </source>
</reference>
<dbReference type="Proteomes" id="UP000504638">
    <property type="component" value="Unplaced"/>
</dbReference>
<organism evidence="4">
    <name type="scientific">Eremomyces bilateralis CBS 781.70</name>
    <dbReference type="NCBI Taxonomy" id="1392243"/>
    <lineage>
        <taxon>Eukaryota</taxon>
        <taxon>Fungi</taxon>
        <taxon>Dikarya</taxon>
        <taxon>Ascomycota</taxon>
        <taxon>Pezizomycotina</taxon>
        <taxon>Dothideomycetes</taxon>
        <taxon>Dothideomycetes incertae sedis</taxon>
        <taxon>Eremomycetales</taxon>
        <taxon>Eremomycetaceae</taxon>
        <taxon>Eremomyces</taxon>
    </lineage>
</organism>
<dbReference type="Pfam" id="PF08317">
    <property type="entry name" value="Spc7"/>
    <property type="match status" value="1"/>
</dbReference>
<feature type="compositionally biased region" description="Polar residues" evidence="2">
    <location>
        <begin position="656"/>
        <end position="676"/>
    </location>
</feature>
<proteinExistence type="predicted"/>
<feature type="domain" description="Spc7 kinetochore protein" evidence="3">
    <location>
        <begin position="729"/>
        <end position="1049"/>
    </location>
</feature>
<feature type="compositionally biased region" description="Polar residues" evidence="2">
    <location>
        <begin position="684"/>
        <end position="700"/>
    </location>
</feature>
<feature type="compositionally biased region" description="Low complexity" evidence="2">
    <location>
        <begin position="189"/>
        <end position="212"/>
    </location>
</feature>
<evidence type="ECO:0000313" key="4">
    <source>
        <dbReference type="EMBL" id="KAF1810355.1"/>
    </source>
</evidence>
<protein>
    <submittedName>
        <fullName evidence="4 6">Spc7-domain-containing protein</fullName>
    </submittedName>
</protein>
<accession>A0A6G1FWU1</accession>